<protein>
    <submittedName>
        <fullName evidence="8">Atrazine chlorohydrolase</fullName>
    </submittedName>
</protein>
<comment type="cofactor">
    <cofactor evidence="1">
        <name>Zn(2+)</name>
        <dbReference type="ChEBI" id="CHEBI:29105"/>
    </cofactor>
</comment>
<name>Q5H070_XANOR</name>
<dbReference type="EMBL" id="AE013598">
    <property type="protein sequence ID" value="AAW75651.1"/>
    <property type="molecule type" value="Genomic_DNA"/>
</dbReference>
<dbReference type="Gene3D" id="2.30.40.10">
    <property type="entry name" value="Urease, subunit C, domain 1"/>
    <property type="match status" value="1"/>
</dbReference>
<dbReference type="InterPro" id="IPR010252">
    <property type="entry name" value="HutF"/>
</dbReference>
<accession>Q5H070</accession>
<feature type="compositionally biased region" description="Polar residues" evidence="5">
    <location>
        <begin position="8"/>
        <end position="17"/>
    </location>
</feature>
<evidence type="ECO:0000256" key="1">
    <source>
        <dbReference type="ARBA" id="ARBA00001947"/>
    </source>
</evidence>
<dbReference type="NCBIfam" id="NF006684">
    <property type="entry name" value="PRK09229.1-5"/>
    <property type="match status" value="1"/>
</dbReference>
<dbReference type="SUPFAM" id="SSF51556">
    <property type="entry name" value="Metallo-dependent hydrolases"/>
    <property type="match status" value="1"/>
</dbReference>
<dbReference type="SUPFAM" id="SSF51338">
    <property type="entry name" value="Composite domain of metallo-dependent hydrolases"/>
    <property type="match status" value="1"/>
</dbReference>
<evidence type="ECO:0000256" key="2">
    <source>
        <dbReference type="ARBA" id="ARBA00022723"/>
    </source>
</evidence>
<dbReference type="NCBIfam" id="NF006683">
    <property type="entry name" value="PRK09229.1-4"/>
    <property type="match status" value="1"/>
</dbReference>
<dbReference type="AlphaFoldDB" id="Q5H070"/>
<keyword evidence="3" id="KW-0378">Hydrolase</keyword>
<feature type="domain" description="Formimidoylglutamate deiminase N-terminal" evidence="7">
    <location>
        <begin position="445"/>
        <end position="487"/>
    </location>
</feature>
<reference evidence="8 9" key="1">
    <citation type="journal article" date="2005" name="Nucleic Acids Res.">
        <title>The genome sequence of Xanthomonas oryzae pathovar oryzae KACC10331, the bacterial blight pathogen of rice.</title>
        <authorList>
            <person name="Lee B.M."/>
            <person name="Park Y.J."/>
            <person name="Park D.S."/>
            <person name="Kang H.W."/>
            <person name="Kim J.G."/>
            <person name="Song E.S."/>
            <person name="Park I.C."/>
            <person name="Yoon U.H."/>
            <person name="Hahn J.H."/>
            <person name="Koo B.S."/>
            <person name="Lee G.B."/>
            <person name="Kim H."/>
            <person name="Park H.S."/>
            <person name="Yoon K.O."/>
            <person name="Kim J.H."/>
            <person name="Jung C.H."/>
            <person name="Koh N.H."/>
            <person name="Seo J.S."/>
            <person name="Go S.J."/>
        </authorList>
    </citation>
    <scope>NUCLEOTIDE SEQUENCE [LARGE SCALE GENOMIC DNA]</scope>
    <source>
        <strain evidence="9">KACC10331 / KXO85</strain>
    </source>
</reference>
<dbReference type="Pfam" id="PF22429">
    <property type="entry name" value="HutF_N"/>
    <property type="match status" value="1"/>
</dbReference>
<dbReference type="Proteomes" id="UP000006735">
    <property type="component" value="Chromosome"/>
</dbReference>
<dbReference type="InterPro" id="IPR011059">
    <property type="entry name" value="Metal-dep_hydrolase_composite"/>
</dbReference>
<dbReference type="Pfam" id="PF01979">
    <property type="entry name" value="Amidohydro_1"/>
    <property type="match status" value="1"/>
</dbReference>
<evidence type="ECO:0000313" key="8">
    <source>
        <dbReference type="EMBL" id="AAW75651.1"/>
    </source>
</evidence>
<dbReference type="GO" id="GO:0046872">
    <property type="term" value="F:metal ion binding"/>
    <property type="evidence" value="ECO:0007669"/>
    <property type="project" value="UniProtKB-KW"/>
</dbReference>
<keyword evidence="2" id="KW-0479">Metal-binding</keyword>
<evidence type="ECO:0000259" key="6">
    <source>
        <dbReference type="Pfam" id="PF01979"/>
    </source>
</evidence>
<feature type="region of interest" description="Disordered" evidence="5">
    <location>
        <begin position="1"/>
        <end position="22"/>
    </location>
</feature>
<dbReference type="InterPro" id="IPR055156">
    <property type="entry name" value="HutF-like_N"/>
</dbReference>
<keyword evidence="4" id="KW-0862">Zinc</keyword>
<dbReference type="InterPro" id="IPR006680">
    <property type="entry name" value="Amidohydro-rel"/>
</dbReference>
<proteinExistence type="predicted"/>
<dbReference type="HOGENOM" id="CLU_323119_0_0_6"/>
<dbReference type="NCBIfam" id="NF006681">
    <property type="entry name" value="PRK09229.1-2"/>
    <property type="match status" value="1"/>
</dbReference>
<evidence type="ECO:0000256" key="5">
    <source>
        <dbReference type="SAM" id="MobiDB-lite"/>
    </source>
</evidence>
<evidence type="ECO:0000256" key="3">
    <source>
        <dbReference type="ARBA" id="ARBA00022801"/>
    </source>
</evidence>
<dbReference type="GO" id="GO:0005829">
    <property type="term" value="C:cytosol"/>
    <property type="evidence" value="ECO:0007669"/>
    <property type="project" value="TreeGrafter"/>
</dbReference>
<evidence type="ECO:0000313" key="9">
    <source>
        <dbReference type="Proteomes" id="UP000006735"/>
    </source>
</evidence>
<organism evidence="8 9">
    <name type="scientific">Xanthomonas oryzae pv. oryzae (strain KACC10331 / KXO85)</name>
    <dbReference type="NCBI Taxonomy" id="291331"/>
    <lineage>
        <taxon>Bacteria</taxon>
        <taxon>Pseudomonadati</taxon>
        <taxon>Pseudomonadota</taxon>
        <taxon>Gammaproteobacteria</taxon>
        <taxon>Lysobacterales</taxon>
        <taxon>Lysobacteraceae</taxon>
        <taxon>Xanthomonas</taxon>
    </lineage>
</organism>
<feature type="domain" description="Amidohydrolase-related" evidence="6">
    <location>
        <begin position="490"/>
        <end position="869"/>
    </location>
</feature>
<sequence length="895" mass="96167">MTWPGCKTTETGMTTPDSAKMPAQHAGMKRVEAHAVDQIGRRIDVPDRQIAVHAGAQPAQALAAPERARSLAGEAGDAFVHGHAEQRRRHVHRQQRAGQRRSAWVAVGGQRQWHAGRAQCGNRRHLGVASEIKRARQQHCHRAGASHRCDAGLVQVFDVIGRQRAVACSQFGTVLIAQLFGVDLDVQAMRLRRDEDLFGLRVRERQMLAEYVHGLGQPLRGDRRNHLRADLVGVALRIAARRHCMCAEEGRHHFHLAQRGELARHAQLLDFIVQREPVAGFDFQRGHTFAKHRVQARQAGGQQCRVVGGAGGAHRRHDATASCGDVGVAGTAQALLEFVGAIAGVHQMGMAIDQTRADPATLAVVRGVWLQCWCLCGRAGVDDAALLAGDGAVVHDAQAAVGGIQGHQLRVVPENVAMHGAGSWCLICIYNKFGNRGCPVADQQMQVFWAARALLPDGWASGVRVAAEQGRIASLQAGATAALTDTRCDVLLPGLGNLHSHAFQRGMAGLTEVGGRSGDSFWSWRELMYRFVDRLDPDSLQAIAEQAYVEMLESGFTRVGEFHYLHHAVSGAPYAHAGEMSERIAAAAANTGIGLSLLPVFYAHSDFGGAAPSPAQRRLIHGIDGFARLLDDCRHSLKALPDAVLGLAPHSLRAVTPPQLAALVPLTDGPIHIHIAEQQREVDACLAWSGQRPVQWLLANAPVDARWCLVHATHVDAHELQAIVASGAVVGLCPITEANLGDGVFPMRAFAAAGGRFGVGSDSNVLIDAAEELRLLEYGQRLTLQARNVVAQGGVSSGRWLYDQAGIGAAQALGVAHTGIRPGAAADLVELDAAHPALLARNDDALVDSWLFAARGSAVRNVWRGGRWVVRDGRHADRARIATRFAAVLRSLLDT</sequence>
<dbReference type="GO" id="GO:0019239">
    <property type="term" value="F:deaminase activity"/>
    <property type="evidence" value="ECO:0007669"/>
    <property type="project" value="TreeGrafter"/>
</dbReference>
<dbReference type="PANTHER" id="PTHR11271">
    <property type="entry name" value="GUANINE DEAMINASE"/>
    <property type="match status" value="1"/>
</dbReference>
<dbReference type="STRING" id="291331.XOO2397"/>
<dbReference type="NCBIfam" id="TIGR02022">
    <property type="entry name" value="hutF"/>
    <property type="match status" value="1"/>
</dbReference>
<dbReference type="KEGG" id="xoo:XOO2397"/>
<evidence type="ECO:0000259" key="7">
    <source>
        <dbReference type="Pfam" id="PF22429"/>
    </source>
</evidence>
<dbReference type="InterPro" id="IPR051607">
    <property type="entry name" value="Metallo-dep_hydrolases"/>
</dbReference>
<keyword evidence="9" id="KW-1185">Reference proteome</keyword>
<dbReference type="PANTHER" id="PTHR11271:SF48">
    <property type="entry name" value="AMIDOHYDROLASE-RELATED DOMAIN-CONTAINING PROTEIN"/>
    <property type="match status" value="1"/>
</dbReference>
<dbReference type="InterPro" id="IPR032466">
    <property type="entry name" value="Metal_Hydrolase"/>
</dbReference>
<dbReference type="Gene3D" id="3.20.20.140">
    <property type="entry name" value="Metal-dependent hydrolases"/>
    <property type="match status" value="1"/>
</dbReference>
<evidence type="ECO:0000256" key="4">
    <source>
        <dbReference type="ARBA" id="ARBA00022833"/>
    </source>
</evidence>
<gene>
    <name evidence="8" type="primary">sdeB</name>
    <name evidence="8" type="ordered locus">XOO2397</name>
</gene>